<name>A0AAE9Z973_9GAMM</name>
<keyword evidence="3" id="KW-0378">Hydrolase</keyword>
<dbReference type="InterPro" id="IPR000073">
    <property type="entry name" value="AB_hydrolase_1"/>
</dbReference>
<evidence type="ECO:0000256" key="1">
    <source>
        <dbReference type="SAM" id="SignalP"/>
    </source>
</evidence>
<dbReference type="Gene3D" id="3.40.50.1820">
    <property type="entry name" value="alpha/beta hydrolase"/>
    <property type="match status" value="1"/>
</dbReference>
<evidence type="ECO:0000313" key="4">
    <source>
        <dbReference type="Proteomes" id="UP000032352"/>
    </source>
</evidence>
<gene>
    <name evidence="3" type="ORF">SG34_033640</name>
</gene>
<dbReference type="KEGG" id="tvd:SG34_033640"/>
<keyword evidence="1" id="KW-0732">Signal</keyword>
<evidence type="ECO:0000259" key="2">
    <source>
        <dbReference type="Pfam" id="PF00561"/>
    </source>
</evidence>
<sequence>MNVRIFLLIALISLGTSAKEADLKPTISGLFDVGGFNLYLECFQHQNSKPQLIIESGFGLWGSDGVWLENIERLKNDFNVCLYDRSGLGKSESGPVPFTVNNMANWLRNLLQTADIKPPYYFAGHSYDSYIINSYNNQFPDEVLGAVLIDPAPFGFFYTMAIRWPKDFKTENKQLRRQMNFELTVRNPLFERVPEKVDLMKSYQELSNAVSFGDKPVITLRSKQNGERFDSPDVPDDIARKMDKLFDNADSYFKGLSNNSQVFYSNSKKHNLHIHDSDLVVESIKKLLRK</sequence>
<dbReference type="Pfam" id="PF00561">
    <property type="entry name" value="Abhydrolase_1"/>
    <property type="match status" value="1"/>
</dbReference>
<reference evidence="3 4" key="1">
    <citation type="journal article" date="2015" name="Genome Announc.">
        <title>Draft Genome Sequences of Marine Isolates of Thalassomonas viridans and Thalassomonas actiniarum.</title>
        <authorList>
            <person name="Olonade I."/>
            <person name="van Zyl L.J."/>
            <person name="Trindade M."/>
        </authorList>
    </citation>
    <scope>NUCLEOTIDE SEQUENCE [LARGE SCALE GENOMIC DNA]</scope>
    <source>
        <strain evidence="3 4">XOM25</strain>
    </source>
</reference>
<proteinExistence type="predicted"/>
<dbReference type="RefSeq" id="WP_044841009.1">
    <property type="nucleotide sequence ID" value="NZ_CP059734.1"/>
</dbReference>
<organism evidence="3 4">
    <name type="scientific">Thalassomonas viridans</name>
    <dbReference type="NCBI Taxonomy" id="137584"/>
    <lineage>
        <taxon>Bacteria</taxon>
        <taxon>Pseudomonadati</taxon>
        <taxon>Pseudomonadota</taxon>
        <taxon>Gammaproteobacteria</taxon>
        <taxon>Alteromonadales</taxon>
        <taxon>Colwelliaceae</taxon>
        <taxon>Thalassomonas</taxon>
    </lineage>
</organism>
<dbReference type="Proteomes" id="UP000032352">
    <property type="component" value="Chromosome pTvir"/>
</dbReference>
<keyword evidence="4" id="KW-1185">Reference proteome</keyword>
<protein>
    <submittedName>
        <fullName evidence="3">Alpha/beta hydrolase</fullName>
    </submittedName>
</protein>
<evidence type="ECO:0000313" key="3">
    <source>
        <dbReference type="EMBL" id="WDE08838.1"/>
    </source>
</evidence>
<feature type="domain" description="AB hydrolase-1" evidence="2">
    <location>
        <begin position="55"/>
        <end position="173"/>
    </location>
</feature>
<dbReference type="GO" id="GO:0016787">
    <property type="term" value="F:hydrolase activity"/>
    <property type="evidence" value="ECO:0007669"/>
    <property type="project" value="UniProtKB-KW"/>
</dbReference>
<dbReference type="AlphaFoldDB" id="A0AAE9Z973"/>
<dbReference type="InterPro" id="IPR029058">
    <property type="entry name" value="AB_hydrolase_fold"/>
</dbReference>
<reference evidence="3 4" key="2">
    <citation type="journal article" date="2022" name="Mar. Drugs">
        <title>Bioassay-Guided Fractionation Leads to the Detection of Cholic Acid Generated by the Rare Thalassomonas sp.</title>
        <authorList>
            <person name="Pheiffer F."/>
            <person name="Schneider Y.K."/>
            <person name="Hansen E.H."/>
            <person name="Andersen J.H."/>
            <person name="Isaksson J."/>
            <person name="Busche T."/>
            <person name="R C."/>
            <person name="Kalinowski J."/>
            <person name="Zyl L.V."/>
            <person name="Trindade M."/>
        </authorList>
    </citation>
    <scope>NUCLEOTIDE SEQUENCE [LARGE SCALE GENOMIC DNA]</scope>
    <source>
        <strain evidence="3 4">XOM25</strain>
    </source>
</reference>
<accession>A0AAE9Z973</accession>
<feature type="chain" id="PRO_5041964341" evidence="1">
    <location>
        <begin position="19"/>
        <end position="290"/>
    </location>
</feature>
<dbReference type="EMBL" id="CP059734">
    <property type="protein sequence ID" value="WDE08838.1"/>
    <property type="molecule type" value="Genomic_DNA"/>
</dbReference>
<dbReference type="SUPFAM" id="SSF53474">
    <property type="entry name" value="alpha/beta-Hydrolases"/>
    <property type="match status" value="1"/>
</dbReference>
<feature type="signal peptide" evidence="1">
    <location>
        <begin position="1"/>
        <end position="18"/>
    </location>
</feature>